<dbReference type="Proteomes" id="UP001155604">
    <property type="component" value="Unassembled WGS sequence"/>
</dbReference>
<evidence type="ECO:0000313" key="3">
    <source>
        <dbReference type="Proteomes" id="UP001155604"/>
    </source>
</evidence>
<dbReference type="AlphaFoldDB" id="A0A9X2WRN9"/>
<sequence length="305" mass="33789">MPDNANNSPITTHVQLTGNAKHTGHSQIATPDEMNPENSNTLCSEQASVKKQKVFIIGLPRTGTTSVSVALLEQGLKVAHMAFTKQAFMLADAISDVPCFSDYRQLDGLFPQAKFVYLERDMAKWVPSMQMLLGKMLPHLEAKSGRFHPIMKRSFRHTFAIDKVTDPADEAHLIACYQRHQNEVLAYFHGREDFITLDISHAGSLSRLLQFLGLTTDCPTLGQVTDRAFSDSQIKSAPSQISQEGTSQAKAAVQPQPVNTSEHGLDFPKLNAGTHVAAWHEYKHPNKVNSNSAGPQSRKFFDYTL</sequence>
<dbReference type="PANTHER" id="PTHR36978">
    <property type="entry name" value="P-LOOP CONTAINING NUCLEOTIDE TRIPHOSPHATE HYDROLASE"/>
    <property type="match status" value="1"/>
</dbReference>
<keyword evidence="3" id="KW-1185">Reference proteome</keyword>
<dbReference type="InterPro" id="IPR040632">
    <property type="entry name" value="Sulfotransfer_4"/>
</dbReference>
<organism evidence="2 3">
    <name type="scientific">Shewanella septentrionalis</name>
    <dbReference type="NCBI Taxonomy" id="2952223"/>
    <lineage>
        <taxon>Bacteria</taxon>
        <taxon>Pseudomonadati</taxon>
        <taxon>Pseudomonadota</taxon>
        <taxon>Gammaproteobacteria</taxon>
        <taxon>Alteromonadales</taxon>
        <taxon>Shewanellaceae</taxon>
        <taxon>Shewanella</taxon>
    </lineage>
</organism>
<dbReference type="PANTHER" id="PTHR36978:SF4">
    <property type="entry name" value="P-LOOP CONTAINING NUCLEOSIDE TRIPHOSPHATE HYDROLASE PROTEIN"/>
    <property type="match status" value="1"/>
</dbReference>
<gene>
    <name evidence="2" type="ORF">NE536_02350</name>
</gene>
<comment type="caution">
    <text evidence="2">The sequence shown here is derived from an EMBL/GenBank/DDBJ whole genome shotgun (WGS) entry which is preliminary data.</text>
</comment>
<dbReference type="EMBL" id="JAMTCC010000003">
    <property type="protein sequence ID" value="MCT7944205.1"/>
    <property type="molecule type" value="Genomic_DNA"/>
</dbReference>
<evidence type="ECO:0000256" key="1">
    <source>
        <dbReference type="SAM" id="MobiDB-lite"/>
    </source>
</evidence>
<reference evidence="2" key="1">
    <citation type="journal article" date="2023" name="Int. J. Syst. Evol. Microbiol.">
        <title>&lt;i&gt;Shewanella septentrionalis&lt;/i&gt; sp. nov. and &lt;i&gt;Shewanella holmiensis&lt;/i&gt; sp. nov., isolated from Baltic Sea water and sediments.</title>
        <authorList>
            <person name="Martin-Rodriguez A.J."/>
            <person name="Thorell K."/>
            <person name="Joffre E."/>
            <person name="Jensie-Markopoulos S."/>
            <person name="Moore E.R.B."/>
            <person name="Sjoling A."/>
        </authorList>
    </citation>
    <scope>NUCLEOTIDE SEQUENCE</scope>
    <source>
        <strain evidence="2">SP1W3</strain>
    </source>
</reference>
<feature type="region of interest" description="Disordered" evidence="1">
    <location>
        <begin position="18"/>
        <end position="40"/>
    </location>
</feature>
<dbReference type="InterPro" id="IPR027417">
    <property type="entry name" value="P-loop_NTPase"/>
</dbReference>
<dbReference type="Pfam" id="PF17784">
    <property type="entry name" value="Sulfotransfer_4"/>
    <property type="match status" value="2"/>
</dbReference>
<dbReference type="SUPFAM" id="SSF52540">
    <property type="entry name" value="P-loop containing nucleoside triphosphate hydrolases"/>
    <property type="match status" value="1"/>
</dbReference>
<protein>
    <submittedName>
        <fullName evidence="2">Sulfotransferase family protein</fullName>
    </submittedName>
</protein>
<evidence type="ECO:0000313" key="2">
    <source>
        <dbReference type="EMBL" id="MCT7944205.1"/>
    </source>
</evidence>
<feature type="compositionally biased region" description="Polar residues" evidence="1">
    <location>
        <begin position="18"/>
        <end position="29"/>
    </location>
</feature>
<name>A0A9X2WRN9_9GAMM</name>
<dbReference type="RefSeq" id="WP_259563124.1">
    <property type="nucleotide sequence ID" value="NZ_JAMTCC010000003.1"/>
</dbReference>
<accession>A0A9X2WRN9</accession>
<dbReference type="Gene3D" id="3.40.50.300">
    <property type="entry name" value="P-loop containing nucleotide triphosphate hydrolases"/>
    <property type="match status" value="1"/>
</dbReference>
<proteinExistence type="predicted"/>